<evidence type="ECO:0000313" key="2">
    <source>
        <dbReference type="EMBL" id="RDL32092.1"/>
    </source>
</evidence>
<dbReference type="OrthoDB" id="3557967at2759"/>
<protein>
    <submittedName>
        <fullName evidence="2">Uncharacterized protein</fullName>
    </submittedName>
</protein>
<keyword evidence="3" id="KW-1185">Reference proteome</keyword>
<feature type="region of interest" description="Disordered" evidence="1">
    <location>
        <begin position="431"/>
        <end position="453"/>
    </location>
</feature>
<dbReference type="RefSeq" id="XP_031866024.1">
    <property type="nucleotide sequence ID" value="XM_032018117.1"/>
</dbReference>
<organism evidence="2 3">
    <name type="scientific">Venustampulla echinocandica</name>
    <dbReference type="NCBI Taxonomy" id="2656787"/>
    <lineage>
        <taxon>Eukaryota</taxon>
        <taxon>Fungi</taxon>
        <taxon>Dikarya</taxon>
        <taxon>Ascomycota</taxon>
        <taxon>Pezizomycotina</taxon>
        <taxon>Leotiomycetes</taxon>
        <taxon>Helotiales</taxon>
        <taxon>Pleuroascaceae</taxon>
        <taxon>Venustampulla</taxon>
    </lineage>
</organism>
<dbReference type="Proteomes" id="UP000254866">
    <property type="component" value="Unassembled WGS sequence"/>
</dbReference>
<comment type="caution">
    <text evidence="2">The sequence shown here is derived from an EMBL/GenBank/DDBJ whole genome shotgun (WGS) entry which is preliminary data.</text>
</comment>
<proteinExistence type="predicted"/>
<dbReference type="EMBL" id="NPIC01000011">
    <property type="protein sequence ID" value="RDL32092.1"/>
    <property type="molecule type" value="Genomic_DNA"/>
</dbReference>
<evidence type="ECO:0000313" key="3">
    <source>
        <dbReference type="Proteomes" id="UP000254866"/>
    </source>
</evidence>
<accession>A0A370TCV9</accession>
<name>A0A370TCV9_9HELO</name>
<reference evidence="2 3" key="1">
    <citation type="journal article" date="2018" name="IMA Fungus">
        <title>IMA Genome-F 9: Draft genome sequence of Annulohypoxylon stygium, Aspergillus mulundensis, Berkeleyomyces basicola (syn. Thielaviopsis basicola), Ceratocystis smalleyi, two Cercospora beticola strains, Coleophoma cylindrospora, Fusarium fracticaudum, Phialophora cf. hyalina, and Morchella septimelata.</title>
        <authorList>
            <person name="Wingfield B.D."/>
            <person name="Bills G.F."/>
            <person name="Dong Y."/>
            <person name="Huang W."/>
            <person name="Nel W.J."/>
            <person name="Swalarsk-Parry B.S."/>
            <person name="Vaghefi N."/>
            <person name="Wilken P.M."/>
            <person name="An Z."/>
            <person name="de Beer Z.W."/>
            <person name="De Vos L."/>
            <person name="Chen L."/>
            <person name="Duong T.A."/>
            <person name="Gao Y."/>
            <person name="Hammerbacher A."/>
            <person name="Kikkert J.R."/>
            <person name="Li Y."/>
            <person name="Li H."/>
            <person name="Li K."/>
            <person name="Li Q."/>
            <person name="Liu X."/>
            <person name="Ma X."/>
            <person name="Naidoo K."/>
            <person name="Pethybridge S.J."/>
            <person name="Sun J."/>
            <person name="Steenkamp E.T."/>
            <person name="van der Nest M.A."/>
            <person name="van Wyk S."/>
            <person name="Wingfield M.J."/>
            <person name="Xiong C."/>
            <person name="Yue Q."/>
            <person name="Zhang X."/>
        </authorList>
    </citation>
    <scope>NUCLEOTIDE SEQUENCE [LARGE SCALE GENOMIC DNA]</scope>
    <source>
        <strain evidence="2 3">BP 5553</strain>
    </source>
</reference>
<evidence type="ECO:0000256" key="1">
    <source>
        <dbReference type="SAM" id="MobiDB-lite"/>
    </source>
</evidence>
<gene>
    <name evidence="2" type="ORF">BP5553_09494</name>
</gene>
<dbReference type="GeneID" id="43602343"/>
<sequence length="453" mass="51423">MSSNFQFAFLGCQNNYLASVTEIASGRPLGASITTTYGLPDIFSSEYQRYAARKYFFNIRGHDFLSHVGQWRALDREGTVKACGNSYAEIENLQALAIENNAAAKKNFTASLNVSFGPRPGSFFADACELKRYRWRNLPAGLENEIQRLLSSASFWKRTGYGKIYDVAMNASEGWVLLQKKGEKYTWGGILPEELKEALQQGKDRKAPISRIFLNHQHPDEFMLLFSDGRAYANLHDDFREPLQNLLHRWAENRGLGIRFQYHFRATSHSSQAYQKVLNAAYYNQRGLFHLGRNNAWLALQYLNEAHDQNSASDEIHSNLGMALVAVRHNVRDRELERYLSMPVEARPNPIVLREGELGNFRMSYVGMEARGWNMSELERRLDVFRRGKGRGRGSELDGAWTFEMGCPEKNGVDENGPVEMAGAPLDGIVYSHELRGGDEHDDETSSSNNKQP</sequence>
<dbReference type="AlphaFoldDB" id="A0A370TCV9"/>